<keyword evidence="19" id="KW-1185">Reference proteome</keyword>
<evidence type="ECO:0000256" key="9">
    <source>
        <dbReference type="ARBA" id="ARBA00023136"/>
    </source>
</evidence>
<dbReference type="PROSITE" id="PS50850">
    <property type="entry name" value="MFS"/>
    <property type="match status" value="1"/>
</dbReference>
<feature type="transmembrane region" description="Helical" evidence="17">
    <location>
        <begin position="333"/>
        <end position="355"/>
    </location>
</feature>
<evidence type="ECO:0000256" key="13">
    <source>
        <dbReference type="ARBA" id="ARBA00067382"/>
    </source>
</evidence>
<protein>
    <recommendedName>
        <fullName evidence="13">Solute carrier family 2, facilitated glucose transporter member 8</fullName>
    </recommendedName>
    <alternativeName>
        <fullName evidence="14">Glucose transporter type 8</fullName>
    </alternativeName>
    <alternativeName>
        <fullName evidence="15">Glucose transporter type X1</fullName>
    </alternativeName>
</protein>
<gene>
    <name evidence="20" type="primary">slc2a8</name>
</gene>
<dbReference type="OrthoDB" id="6612291at2759"/>
<dbReference type="PROSITE" id="PS00217">
    <property type="entry name" value="SUGAR_TRANSPORT_2"/>
    <property type="match status" value="1"/>
</dbReference>
<feature type="transmembrane region" description="Helical" evidence="17">
    <location>
        <begin position="163"/>
        <end position="181"/>
    </location>
</feature>
<evidence type="ECO:0000256" key="2">
    <source>
        <dbReference type="ARBA" id="ARBA00000618"/>
    </source>
</evidence>
<dbReference type="GeneID" id="105902923"/>
<keyword evidence="10" id="KW-0325">Glycoprotein</keyword>
<feature type="transmembrane region" description="Helical" evidence="17">
    <location>
        <begin position="381"/>
        <end position="407"/>
    </location>
</feature>
<organism evidence="19 20">
    <name type="scientific">Clupea harengus</name>
    <name type="common">Atlantic herring</name>
    <dbReference type="NCBI Taxonomy" id="7950"/>
    <lineage>
        <taxon>Eukaryota</taxon>
        <taxon>Metazoa</taxon>
        <taxon>Chordata</taxon>
        <taxon>Craniata</taxon>
        <taxon>Vertebrata</taxon>
        <taxon>Euteleostomi</taxon>
        <taxon>Actinopterygii</taxon>
        <taxon>Neopterygii</taxon>
        <taxon>Teleostei</taxon>
        <taxon>Clupei</taxon>
        <taxon>Clupeiformes</taxon>
        <taxon>Clupeoidei</taxon>
        <taxon>Clupeidae</taxon>
        <taxon>Clupea</taxon>
    </lineage>
</organism>
<evidence type="ECO:0000256" key="10">
    <source>
        <dbReference type="ARBA" id="ARBA00023180"/>
    </source>
</evidence>
<keyword evidence="8 17" id="KW-1133">Transmembrane helix</keyword>
<feature type="transmembrane region" description="Helical" evidence="17">
    <location>
        <begin position="306"/>
        <end position="326"/>
    </location>
</feature>
<feature type="domain" description="Major facilitator superfamily (MFS) profile" evidence="18">
    <location>
        <begin position="31"/>
        <end position="474"/>
    </location>
</feature>
<comment type="catalytic activity">
    <reaction evidence="3">
        <text>L-dehydroascorbate(out) = L-dehydroascorbate(in)</text>
        <dbReference type="Rhea" id="RHEA:60380"/>
        <dbReference type="ChEBI" id="CHEBI:58539"/>
    </reaction>
</comment>
<evidence type="ECO:0000256" key="8">
    <source>
        <dbReference type="ARBA" id="ARBA00022989"/>
    </source>
</evidence>
<dbReference type="InterPro" id="IPR003663">
    <property type="entry name" value="Sugar/inositol_transpt"/>
</dbReference>
<keyword evidence="16" id="KW-0813">Transport</keyword>
<dbReference type="GO" id="GO:0005886">
    <property type="term" value="C:plasma membrane"/>
    <property type="evidence" value="ECO:0007669"/>
    <property type="project" value="UniProtKB-SubCell"/>
</dbReference>
<comment type="subcellular location">
    <subcellularLocation>
        <location evidence="4">Cell membrane</location>
        <topology evidence="4">Multi-pass membrane protein</topology>
    </subcellularLocation>
</comment>
<feature type="transmembrane region" description="Helical" evidence="17">
    <location>
        <begin position="451"/>
        <end position="470"/>
    </location>
</feature>
<dbReference type="PROSITE" id="PS00216">
    <property type="entry name" value="SUGAR_TRANSPORT_1"/>
    <property type="match status" value="2"/>
</dbReference>
<evidence type="ECO:0000256" key="4">
    <source>
        <dbReference type="ARBA" id="ARBA00004651"/>
    </source>
</evidence>
<dbReference type="FunFam" id="1.20.1250.20:FF:000055">
    <property type="entry name" value="Facilitated trehalose transporter Tret1-2 homolog"/>
    <property type="match status" value="1"/>
</dbReference>
<evidence type="ECO:0000313" key="20">
    <source>
        <dbReference type="RefSeq" id="XP_012686060.1"/>
    </source>
</evidence>
<feature type="transmembrane region" description="Helical" evidence="17">
    <location>
        <begin position="187"/>
        <end position="208"/>
    </location>
</feature>
<evidence type="ECO:0000256" key="14">
    <source>
        <dbReference type="ARBA" id="ARBA00077395"/>
    </source>
</evidence>
<comment type="catalytic activity">
    <reaction evidence="1">
        <text>D-fructose(out) = D-fructose(in)</text>
        <dbReference type="Rhea" id="RHEA:60372"/>
        <dbReference type="ChEBI" id="CHEBI:37721"/>
    </reaction>
</comment>
<evidence type="ECO:0000256" key="15">
    <source>
        <dbReference type="ARBA" id="ARBA00080242"/>
    </source>
</evidence>
<dbReference type="CTD" id="29988"/>
<evidence type="ECO:0000313" key="19">
    <source>
        <dbReference type="Proteomes" id="UP000515152"/>
    </source>
</evidence>
<evidence type="ECO:0000256" key="3">
    <source>
        <dbReference type="ARBA" id="ARBA00001787"/>
    </source>
</evidence>
<evidence type="ECO:0000256" key="11">
    <source>
        <dbReference type="ARBA" id="ARBA00052140"/>
    </source>
</evidence>
<comment type="catalytic activity">
    <reaction evidence="2">
        <text>D-glucose(out) = D-glucose(in)</text>
        <dbReference type="Rhea" id="RHEA:60376"/>
        <dbReference type="ChEBI" id="CHEBI:4167"/>
    </reaction>
</comment>
<dbReference type="InterPro" id="IPR036259">
    <property type="entry name" value="MFS_trans_sf"/>
</dbReference>
<dbReference type="Pfam" id="PF00083">
    <property type="entry name" value="Sugar_tr"/>
    <property type="match status" value="1"/>
</dbReference>
<evidence type="ECO:0000256" key="16">
    <source>
        <dbReference type="RuleBase" id="RU003346"/>
    </source>
</evidence>
<dbReference type="PANTHER" id="PTHR48021">
    <property type="match status" value="1"/>
</dbReference>
<name>A0A6P3W0Y6_CLUHA</name>
<dbReference type="InterPro" id="IPR005828">
    <property type="entry name" value="MFS_sugar_transport-like"/>
</dbReference>
<comment type="function">
    <text evidence="12">Insulin-regulated facilitative hexose transporter that mediates the transport of glucose and fructose. Facilitates hepatic influx of dietary trehalose, which in turn inhibits glucose and fructose influx triggering a starvation signal and hepatic autophagy through activation of AMPK and ULK1. Also able to mediate the transport of dehydroascorbate.</text>
</comment>
<feature type="transmembrane region" description="Helical" evidence="17">
    <location>
        <begin position="270"/>
        <end position="291"/>
    </location>
</feature>
<dbReference type="GO" id="GO:1904659">
    <property type="term" value="P:D-glucose transmembrane transport"/>
    <property type="evidence" value="ECO:0007669"/>
    <property type="project" value="TreeGrafter"/>
</dbReference>
<dbReference type="InterPro" id="IPR050549">
    <property type="entry name" value="MFS_Trehalose_Transporter"/>
</dbReference>
<comment type="catalytic activity">
    <reaction evidence="11">
        <text>alpha,alpha-trehalose(in) = alpha,alpha-trehalose(out)</text>
        <dbReference type="Rhea" id="RHEA:17629"/>
        <dbReference type="ChEBI" id="CHEBI:16551"/>
    </reaction>
</comment>
<sequence length="491" mass="53422">MDRDEASRPLLGSDEGELERSSYLDKVKNGKLYLATFAAILGPLSFGFVLGYSSPAIPDLCRIPDPRMRLDPEEASWFGSVVTIGAALGGLLGGAVVDKIGRKLTLMFCAMPYIFGFTIIITAQNHWMLYLGRILTGLASGVTSLVVPLYISEMSHERVRGTMGSCVQLMVVTGIMGAYIAGLFLGWRWLAVVSSVPPALMLVLMCFMPETPHFLLSQGRRAEAQEALRFLRGPDASPEEECARIEGAMEDQGGSLGWSDLKDPGIYKPLAIGIVMMLFQQLTGINAIMFYAESIFEKAHFKNSDVATVIVASIQVVFTAVAALLMDRAGRKLLLTLSGVAMAISTALFGVYFWLASPQHSGHWVAMETPGPISLDPQPDLAWLALASMGLFITGFALGWGPTPWLVMSEIFPTRARGLGSSLCVLTNWSSAFIVTKTFHNLMDALTSAGTFWLFSGMCALNVFFTIFFVPETKGKSLEQIQAHFKGVRHS</sequence>
<dbReference type="CDD" id="cd17433">
    <property type="entry name" value="MFS_GLUT8_Class3"/>
    <property type="match status" value="1"/>
</dbReference>
<evidence type="ECO:0000256" key="17">
    <source>
        <dbReference type="SAM" id="Phobius"/>
    </source>
</evidence>
<dbReference type="GO" id="GO:0033300">
    <property type="term" value="F:dehydroascorbic acid transmembrane transporter activity"/>
    <property type="evidence" value="ECO:0007669"/>
    <property type="project" value="UniProtKB-ARBA"/>
</dbReference>
<evidence type="ECO:0000256" key="5">
    <source>
        <dbReference type="ARBA" id="ARBA00007004"/>
    </source>
</evidence>
<dbReference type="PRINTS" id="PR00171">
    <property type="entry name" value="SUGRTRNSPORT"/>
</dbReference>
<keyword evidence="9 17" id="KW-0472">Membrane</keyword>
<dbReference type="Gene3D" id="1.20.1250.20">
    <property type="entry name" value="MFS general substrate transporter like domains"/>
    <property type="match status" value="1"/>
</dbReference>
<dbReference type="KEGG" id="char:105902923"/>
<comment type="similarity">
    <text evidence="5">Belongs to the major facilitator superfamily. Sugar transporter (TC 2.A.1.1) family. Glucose transporter subfamily.</text>
</comment>
<keyword evidence="20" id="KW-0762">Sugar transport</keyword>
<reference evidence="20" key="1">
    <citation type="submission" date="2025-08" db="UniProtKB">
        <authorList>
            <consortium name="RefSeq"/>
        </authorList>
    </citation>
    <scope>IDENTIFICATION</scope>
</reference>
<dbReference type="SUPFAM" id="SSF103473">
    <property type="entry name" value="MFS general substrate transporter"/>
    <property type="match status" value="1"/>
</dbReference>
<feature type="transmembrane region" description="Helical" evidence="17">
    <location>
        <begin position="130"/>
        <end position="151"/>
    </location>
</feature>
<accession>A0A6P3W0Y6</accession>
<feature type="transmembrane region" description="Helical" evidence="17">
    <location>
        <begin position="75"/>
        <end position="97"/>
    </location>
</feature>
<evidence type="ECO:0000256" key="6">
    <source>
        <dbReference type="ARBA" id="ARBA00022475"/>
    </source>
</evidence>
<keyword evidence="7 17" id="KW-0812">Transmembrane</keyword>
<evidence type="ECO:0000256" key="7">
    <source>
        <dbReference type="ARBA" id="ARBA00022692"/>
    </source>
</evidence>
<feature type="transmembrane region" description="Helical" evidence="17">
    <location>
        <begin position="419"/>
        <end position="439"/>
    </location>
</feature>
<dbReference type="NCBIfam" id="TIGR00879">
    <property type="entry name" value="SP"/>
    <property type="match status" value="1"/>
</dbReference>
<dbReference type="AlphaFoldDB" id="A0A6P3W0Y6"/>
<dbReference type="InterPro" id="IPR020846">
    <property type="entry name" value="MFS_dom"/>
</dbReference>
<dbReference type="PANTHER" id="PTHR48021:SF18">
    <property type="entry name" value="SOLUTE CARRIER FAMILY 2, FACILITATED GLUCOSE TRANSPORTER MEMBER 8"/>
    <property type="match status" value="1"/>
</dbReference>
<dbReference type="RefSeq" id="XP_012686060.1">
    <property type="nucleotide sequence ID" value="XM_012830606.3"/>
</dbReference>
<proteinExistence type="inferred from homology"/>
<evidence type="ECO:0000256" key="1">
    <source>
        <dbReference type="ARBA" id="ARBA00000590"/>
    </source>
</evidence>
<keyword evidence="6" id="KW-1003">Cell membrane</keyword>
<feature type="transmembrane region" description="Helical" evidence="17">
    <location>
        <begin position="32"/>
        <end position="55"/>
    </location>
</feature>
<dbReference type="Proteomes" id="UP000515152">
    <property type="component" value="Chromosome 7"/>
</dbReference>
<dbReference type="InterPro" id="IPR005829">
    <property type="entry name" value="Sugar_transporter_CS"/>
</dbReference>
<evidence type="ECO:0000259" key="18">
    <source>
        <dbReference type="PROSITE" id="PS50850"/>
    </source>
</evidence>
<feature type="transmembrane region" description="Helical" evidence="17">
    <location>
        <begin position="104"/>
        <end position="124"/>
    </location>
</feature>
<evidence type="ECO:0000256" key="12">
    <source>
        <dbReference type="ARBA" id="ARBA00059062"/>
    </source>
</evidence>